<dbReference type="RefSeq" id="WP_281381450.1">
    <property type="nucleotide sequence ID" value="NZ_JACHHJ010000008.1"/>
</dbReference>
<evidence type="ECO:0000313" key="1">
    <source>
        <dbReference type="EMBL" id="MBB6451525.1"/>
    </source>
</evidence>
<protein>
    <submittedName>
        <fullName evidence="1">Uncharacterized protein</fullName>
    </submittedName>
</protein>
<accession>A0A841Q1D4</accession>
<dbReference type="Proteomes" id="UP000568839">
    <property type="component" value="Unassembled WGS sequence"/>
</dbReference>
<dbReference type="EMBL" id="JACHHJ010000008">
    <property type="protein sequence ID" value="MBB6451525.1"/>
    <property type="molecule type" value="Genomic_DNA"/>
</dbReference>
<gene>
    <name evidence="1" type="ORF">HNR44_003538</name>
</gene>
<organism evidence="1 2">
    <name type="scientific">Geomicrobium halophilum</name>
    <dbReference type="NCBI Taxonomy" id="549000"/>
    <lineage>
        <taxon>Bacteria</taxon>
        <taxon>Bacillati</taxon>
        <taxon>Bacillota</taxon>
        <taxon>Bacilli</taxon>
        <taxon>Bacillales</taxon>
        <taxon>Geomicrobium</taxon>
    </lineage>
</organism>
<dbReference type="AlphaFoldDB" id="A0A841Q1D4"/>
<proteinExistence type="predicted"/>
<evidence type="ECO:0000313" key="2">
    <source>
        <dbReference type="Proteomes" id="UP000568839"/>
    </source>
</evidence>
<comment type="caution">
    <text evidence="1">The sequence shown here is derived from an EMBL/GenBank/DDBJ whole genome shotgun (WGS) entry which is preliminary data.</text>
</comment>
<name>A0A841Q1D4_9BACL</name>
<reference evidence="1 2" key="1">
    <citation type="submission" date="2020-08" db="EMBL/GenBank/DDBJ databases">
        <title>Genomic Encyclopedia of Type Strains, Phase IV (KMG-IV): sequencing the most valuable type-strain genomes for metagenomic binning, comparative biology and taxonomic classification.</title>
        <authorList>
            <person name="Goeker M."/>
        </authorList>
    </citation>
    <scope>NUCLEOTIDE SEQUENCE [LARGE SCALE GENOMIC DNA]</scope>
    <source>
        <strain evidence="1 2">DSM 21769</strain>
    </source>
</reference>
<keyword evidence="2" id="KW-1185">Reference proteome</keyword>
<sequence>MEDDTLQTLESALATNWRVVRFEKEEESKQEVLLQLDVWV</sequence>